<dbReference type="Pfam" id="PF00891">
    <property type="entry name" value="Methyltransf_2"/>
    <property type="match status" value="1"/>
</dbReference>
<dbReference type="PIRSF" id="PIRSF005739">
    <property type="entry name" value="O-mtase"/>
    <property type="match status" value="1"/>
</dbReference>
<dbReference type="PROSITE" id="PS51683">
    <property type="entry name" value="SAM_OMT_II"/>
    <property type="match status" value="1"/>
</dbReference>
<dbReference type="Gene3D" id="1.10.10.10">
    <property type="entry name" value="Winged helix-like DNA-binding domain superfamily/Winged helix DNA-binding domain"/>
    <property type="match status" value="1"/>
</dbReference>
<proteinExistence type="predicted"/>
<comment type="caution">
    <text evidence="7">The sequence shown here is derived from an EMBL/GenBank/DDBJ whole genome shotgun (WGS) entry which is preliminary data.</text>
</comment>
<dbReference type="GO" id="GO:0046983">
    <property type="term" value="F:protein dimerization activity"/>
    <property type="evidence" value="ECO:0007669"/>
    <property type="project" value="InterPro"/>
</dbReference>
<dbReference type="InterPro" id="IPR012967">
    <property type="entry name" value="COMT_dimerisation"/>
</dbReference>
<feature type="active site" description="Proton acceptor" evidence="4">
    <location>
        <position position="304"/>
    </location>
</feature>
<dbReference type="GO" id="GO:0032259">
    <property type="term" value="P:methylation"/>
    <property type="evidence" value="ECO:0007669"/>
    <property type="project" value="UniProtKB-KW"/>
</dbReference>
<protein>
    <submittedName>
        <fullName evidence="7">Uncharacterized protein</fullName>
    </submittedName>
</protein>
<evidence type="ECO:0000256" key="4">
    <source>
        <dbReference type="PIRSR" id="PIRSR005739-1"/>
    </source>
</evidence>
<dbReference type="Gene3D" id="3.40.50.150">
    <property type="entry name" value="Vaccinia Virus protein VP39"/>
    <property type="match status" value="1"/>
</dbReference>
<accession>A0AAD9TLH5</accession>
<dbReference type="FunFam" id="1.10.10.10:FF:000357">
    <property type="entry name" value="Caffeic acid 3-O-methyltransferase"/>
    <property type="match status" value="1"/>
</dbReference>
<dbReference type="InterPro" id="IPR036390">
    <property type="entry name" value="WH_DNA-bd_sf"/>
</dbReference>
<feature type="domain" description="O-methyltransferase dimerisation" evidence="6">
    <location>
        <begin position="57"/>
        <end position="152"/>
    </location>
</feature>
<dbReference type="AlphaFoldDB" id="A0AAD9TLH5"/>
<feature type="domain" description="O-methyltransferase C-terminal" evidence="5">
    <location>
        <begin position="175"/>
        <end position="380"/>
    </location>
</feature>
<keyword evidence="1" id="KW-0489">Methyltransferase</keyword>
<keyword evidence="3" id="KW-0949">S-adenosyl-L-methionine</keyword>
<evidence type="ECO:0000256" key="1">
    <source>
        <dbReference type="ARBA" id="ARBA00022603"/>
    </source>
</evidence>
<dbReference type="InterPro" id="IPR036388">
    <property type="entry name" value="WH-like_DNA-bd_sf"/>
</dbReference>
<evidence type="ECO:0000313" key="7">
    <source>
        <dbReference type="EMBL" id="KAK2638304.1"/>
    </source>
</evidence>
<evidence type="ECO:0000259" key="5">
    <source>
        <dbReference type="Pfam" id="PF00891"/>
    </source>
</evidence>
<evidence type="ECO:0000256" key="2">
    <source>
        <dbReference type="ARBA" id="ARBA00022679"/>
    </source>
</evidence>
<dbReference type="GO" id="GO:0008171">
    <property type="term" value="F:O-methyltransferase activity"/>
    <property type="evidence" value="ECO:0007669"/>
    <property type="project" value="InterPro"/>
</dbReference>
<dbReference type="Pfam" id="PF08100">
    <property type="entry name" value="Dimerisation"/>
    <property type="match status" value="1"/>
</dbReference>
<sequence length="398" mass="44674">MYLCNSIGVYLCENFPLYITLREKERKKEMSSIIHGDDDDQLNLKPSKHEEDWLLAMQLVTGSVFPMVMKAAIELGLLEIMSKANPSQLSSSQIVSQLPTKNYQEEAGPSIIDRILRLLSSHSILTCSLVTTEDGHVQRFYGLAPLCKYFVPNEDGVSLAPYLLVFQDKVSMDSWHHLKESVLDGGLPFVKAHGMQGFEYAAIDGRMNKLFNEIMYNQTAFVMIKILEIYKGFEGLNQVVDIGGGLGSNLSFIVSKYPHIKAIYFDFPNVIQDAPSCPGVENAVGDIFVEIPTGQAIFMKWILHHWDDDRCLKILKNCYDALSDAGKVIVVESIVSDLPETDVVSQNICRLDMSIFTTVPGAKERTKEEFQALAAAAGFSSLKIVCRVYCYWVFELHK</sequence>
<reference evidence="7" key="1">
    <citation type="journal article" date="2023" name="Plant J.">
        <title>Genome sequences and population genomics provide insights into the demographic history, inbreeding, and mutation load of two 'living fossil' tree species of Dipteronia.</title>
        <authorList>
            <person name="Feng Y."/>
            <person name="Comes H.P."/>
            <person name="Chen J."/>
            <person name="Zhu S."/>
            <person name="Lu R."/>
            <person name="Zhang X."/>
            <person name="Li P."/>
            <person name="Qiu J."/>
            <person name="Olsen K.M."/>
            <person name="Qiu Y."/>
        </authorList>
    </citation>
    <scope>NUCLEOTIDE SEQUENCE</scope>
    <source>
        <strain evidence="7">KIB01</strain>
    </source>
</reference>
<dbReference type="InterPro" id="IPR001077">
    <property type="entry name" value="COMT_C"/>
</dbReference>
<evidence type="ECO:0000313" key="8">
    <source>
        <dbReference type="Proteomes" id="UP001280121"/>
    </source>
</evidence>
<organism evidence="7 8">
    <name type="scientific">Dipteronia dyeriana</name>
    <dbReference type="NCBI Taxonomy" id="168575"/>
    <lineage>
        <taxon>Eukaryota</taxon>
        <taxon>Viridiplantae</taxon>
        <taxon>Streptophyta</taxon>
        <taxon>Embryophyta</taxon>
        <taxon>Tracheophyta</taxon>
        <taxon>Spermatophyta</taxon>
        <taxon>Magnoliopsida</taxon>
        <taxon>eudicotyledons</taxon>
        <taxon>Gunneridae</taxon>
        <taxon>Pentapetalae</taxon>
        <taxon>rosids</taxon>
        <taxon>malvids</taxon>
        <taxon>Sapindales</taxon>
        <taxon>Sapindaceae</taxon>
        <taxon>Hippocastanoideae</taxon>
        <taxon>Acereae</taxon>
        <taxon>Dipteronia</taxon>
    </lineage>
</organism>
<dbReference type="SUPFAM" id="SSF46785">
    <property type="entry name" value="Winged helix' DNA-binding domain"/>
    <property type="match status" value="1"/>
</dbReference>
<name>A0AAD9TLH5_9ROSI</name>
<evidence type="ECO:0000259" key="6">
    <source>
        <dbReference type="Pfam" id="PF08100"/>
    </source>
</evidence>
<dbReference type="InterPro" id="IPR029063">
    <property type="entry name" value="SAM-dependent_MTases_sf"/>
</dbReference>
<dbReference type="Proteomes" id="UP001280121">
    <property type="component" value="Unassembled WGS sequence"/>
</dbReference>
<gene>
    <name evidence="7" type="ORF">Ddye_026099</name>
</gene>
<keyword evidence="8" id="KW-1185">Reference proteome</keyword>
<dbReference type="FunFam" id="3.40.50.150:FF:000061">
    <property type="entry name" value="Caffeic acid O-methyltransferase"/>
    <property type="match status" value="1"/>
</dbReference>
<dbReference type="EMBL" id="JANJYI010000008">
    <property type="protein sequence ID" value="KAK2638304.1"/>
    <property type="molecule type" value="Genomic_DNA"/>
</dbReference>
<evidence type="ECO:0000256" key="3">
    <source>
        <dbReference type="ARBA" id="ARBA00022691"/>
    </source>
</evidence>
<dbReference type="InterPro" id="IPR016461">
    <property type="entry name" value="COMT-like"/>
</dbReference>
<keyword evidence="2" id="KW-0808">Transferase</keyword>
<dbReference type="PANTHER" id="PTHR11746">
    <property type="entry name" value="O-METHYLTRANSFERASE"/>
    <property type="match status" value="1"/>
</dbReference>
<dbReference type="SUPFAM" id="SSF53335">
    <property type="entry name" value="S-adenosyl-L-methionine-dependent methyltransferases"/>
    <property type="match status" value="1"/>
</dbReference>